<dbReference type="AlphaFoldDB" id="A0A5R9AIW7"/>
<dbReference type="InterPro" id="IPR045584">
    <property type="entry name" value="Pilin-like"/>
</dbReference>
<reference evidence="1 2" key="1">
    <citation type="submission" date="2019-05" db="EMBL/GenBank/DDBJ databases">
        <authorList>
            <person name="Moore K."/>
            <person name="O'Neill P."/>
            <person name="Farbos A."/>
            <person name="Studholme D.J."/>
        </authorList>
    </citation>
    <scope>NUCLEOTIDE SEQUENCE [LARGE SCALE GENOMIC DNA]</scope>
    <source>
        <strain evidence="1 2">DSM 9128</strain>
    </source>
</reference>
<dbReference type="Gene3D" id="3.30.700.10">
    <property type="entry name" value="Glycoprotein, Type 4 Pilin"/>
    <property type="match status" value="1"/>
</dbReference>
<name>A0A5R9AIW7_PSENT</name>
<dbReference type="EMBL" id="VASG01000001">
    <property type="protein sequence ID" value="TLP78729.1"/>
    <property type="molecule type" value="Genomic_DNA"/>
</dbReference>
<reference evidence="2" key="2">
    <citation type="submission" date="2019-06" db="EMBL/GenBank/DDBJ databases">
        <title>AzeR, a transcriptional regulator that responds to azelaic acid in Pseudomonas nitroreducens.</title>
        <authorList>
            <person name="Bez C."/>
            <person name="Javvadi S.G."/>
            <person name="Bertani I."/>
            <person name="Devescovi G."/>
            <person name="Studholme D.J."/>
            <person name="Geller A."/>
            <person name="Levy A."/>
            <person name="Venturi V."/>
        </authorList>
    </citation>
    <scope>NUCLEOTIDE SEQUENCE [LARGE SCALE GENOMIC DNA]</scope>
    <source>
        <strain evidence="2">DSM 9128</strain>
    </source>
</reference>
<sequence length="125" mass="12326">MIAVVVVGILAAIALPSYTAYVRRAACEDGKGTLTGAAGLLERYRAQQNTYTGATLGAYAQSPVDGGAVLTIAVNIDGTGTSYSLTATPVAGGVLAGRGTITLTSTGVRGGSGAMANAWGSCRGI</sequence>
<dbReference type="GO" id="GO:0043683">
    <property type="term" value="P:type IV pilus assembly"/>
    <property type="evidence" value="ECO:0007669"/>
    <property type="project" value="InterPro"/>
</dbReference>
<protein>
    <submittedName>
        <fullName evidence="1">Type IV pilin protein</fullName>
    </submittedName>
</protein>
<gene>
    <name evidence="1" type="ORF">FEA48_01140</name>
</gene>
<accession>A0A5R9AIW7</accession>
<evidence type="ECO:0000313" key="2">
    <source>
        <dbReference type="Proteomes" id="UP000307510"/>
    </source>
</evidence>
<dbReference type="SUPFAM" id="SSF54523">
    <property type="entry name" value="Pili subunits"/>
    <property type="match status" value="1"/>
</dbReference>
<proteinExistence type="predicted"/>
<dbReference type="Pfam" id="PF16732">
    <property type="entry name" value="ComP_DUS"/>
    <property type="match status" value="1"/>
</dbReference>
<dbReference type="InterPro" id="IPR031982">
    <property type="entry name" value="PilE-like"/>
</dbReference>
<evidence type="ECO:0000313" key="1">
    <source>
        <dbReference type="EMBL" id="TLP78729.1"/>
    </source>
</evidence>
<dbReference type="Proteomes" id="UP000307510">
    <property type="component" value="Unassembled WGS sequence"/>
</dbReference>
<organism evidence="1 2">
    <name type="scientific">Pseudomonas nitroreducens</name>
    <dbReference type="NCBI Taxonomy" id="46680"/>
    <lineage>
        <taxon>Bacteria</taxon>
        <taxon>Pseudomonadati</taxon>
        <taxon>Pseudomonadota</taxon>
        <taxon>Gammaproteobacteria</taxon>
        <taxon>Pseudomonadales</taxon>
        <taxon>Pseudomonadaceae</taxon>
        <taxon>Pseudomonas</taxon>
    </lineage>
</organism>
<comment type="caution">
    <text evidence="1">The sequence shown here is derived from an EMBL/GenBank/DDBJ whole genome shotgun (WGS) entry which is preliminary data.</text>
</comment>